<keyword evidence="5" id="KW-1185">Reference proteome</keyword>
<dbReference type="InterPro" id="IPR015890">
    <property type="entry name" value="Chorismate_C"/>
</dbReference>
<protein>
    <submittedName>
        <fullName evidence="4">Anthranilate synthase component I family protein</fullName>
    </submittedName>
</protein>
<evidence type="ECO:0000313" key="4">
    <source>
        <dbReference type="EMBL" id="USY22270.1"/>
    </source>
</evidence>
<organism evidence="4 5">
    <name type="scientific">Nocardiopsis exhalans</name>
    <dbReference type="NCBI Taxonomy" id="163604"/>
    <lineage>
        <taxon>Bacteria</taxon>
        <taxon>Bacillati</taxon>
        <taxon>Actinomycetota</taxon>
        <taxon>Actinomycetes</taxon>
        <taxon>Streptosporangiales</taxon>
        <taxon>Nocardiopsidaceae</taxon>
        <taxon>Nocardiopsis</taxon>
    </lineage>
</organism>
<proteinExistence type="predicted"/>
<dbReference type="SUPFAM" id="SSF56322">
    <property type="entry name" value="ADC synthase"/>
    <property type="match status" value="1"/>
</dbReference>
<feature type="region of interest" description="Disordered" evidence="1">
    <location>
        <begin position="214"/>
        <end position="238"/>
    </location>
</feature>
<dbReference type="Pfam" id="PF04715">
    <property type="entry name" value="Anth_synt_I_N"/>
    <property type="match status" value="1"/>
</dbReference>
<reference evidence="4" key="1">
    <citation type="submission" date="2022-06" db="EMBL/GenBank/DDBJ databases">
        <authorList>
            <person name="Ping M."/>
        </authorList>
    </citation>
    <scope>NUCLEOTIDE SEQUENCE</scope>
    <source>
        <strain evidence="4">JCM11759T</strain>
    </source>
</reference>
<feature type="compositionally biased region" description="Low complexity" evidence="1">
    <location>
        <begin position="214"/>
        <end position="223"/>
    </location>
</feature>
<dbReference type="InterPro" id="IPR005801">
    <property type="entry name" value="ADC_synthase"/>
</dbReference>
<sequence length="510" mass="54788">MRKSIGVRLERRTMFVEETFDVARELQAEFGERAVYLLESLGGPDRDRERAIIGIGPLVTTEVLDSRIEITGDTALREALWGTLREAVPGLTRQQEQAGGGAVLDEPTRLWDVLREITGCFDAPQASDARPDFGFLTVLSYDAVQYVEALPRSIPRDRARVPDLALTLYASILEVDLRTGAGTLTTAHSDLWQAVDPDRVAAAVERAAARAGAASGAAAAAPETGPRPHPPSTDAEASPEVLRDDYLGWVGIALEHIRDGDVYQVQLGYDVTLDSGLQPWEIYARMRRTNPSPFMGMLPLRDTTLLSASPELHVLLQGGGATMRPIAGTARRTGDESADEAAVHYLRTAEKEHAEHIMLVDLCRNDLGRVAVPGSVRTPVMMAVEPYSHVFHLVSTVTATVEPGFDVFDVIRATFPAGTMTGAPKVRAMEVIESLESSPRGLYAGVFGVIGIGGYANLALTIRSVFCSGNTVSSRASAGIVADSVPRSEWDETRAKLSAAVEATTGGTLA</sequence>
<dbReference type="PRINTS" id="PR00095">
    <property type="entry name" value="ANTSNTHASEI"/>
</dbReference>
<accession>A0ABY5DG00</accession>
<feature type="domain" description="Chorismate-utilising enzyme C-terminal" evidence="2">
    <location>
        <begin position="244"/>
        <end position="496"/>
    </location>
</feature>
<dbReference type="InterPro" id="IPR006805">
    <property type="entry name" value="Anth_synth_I_N"/>
</dbReference>
<evidence type="ECO:0000313" key="5">
    <source>
        <dbReference type="Proteomes" id="UP001055940"/>
    </source>
</evidence>
<dbReference type="PANTHER" id="PTHR11236">
    <property type="entry name" value="AMINOBENZOATE/ANTHRANILATE SYNTHASE"/>
    <property type="match status" value="1"/>
</dbReference>
<evidence type="ECO:0000259" key="3">
    <source>
        <dbReference type="Pfam" id="PF04715"/>
    </source>
</evidence>
<dbReference type="Proteomes" id="UP001055940">
    <property type="component" value="Chromosome"/>
</dbReference>
<dbReference type="PANTHER" id="PTHR11236:SF9">
    <property type="entry name" value="ANTHRANILATE SYNTHASE COMPONENT 1"/>
    <property type="match status" value="1"/>
</dbReference>
<dbReference type="InterPro" id="IPR019999">
    <property type="entry name" value="Anth_synth_I-like"/>
</dbReference>
<dbReference type="RefSeq" id="WP_254421057.1">
    <property type="nucleotide sequence ID" value="NZ_BAAAJB010000046.1"/>
</dbReference>
<gene>
    <name evidence="4" type="ORF">NE857_12065</name>
</gene>
<dbReference type="Pfam" id="PF00425">
    <property type="entry name" value="Chorismate_bind"/>
    <property type="match status" value="1"/>
</dbReference>
<dbReference type="EMBL" id="CP099837">
    <property type="protein sequence ID" value="USY22270.1"/>
    <property type="molecule type" value="Genomic_DNA"/>
</dbReference>
<feature type="domain" description="Anthranilate synthase component I N-terminal" evidence="3">
    <location>
        <begin position="23"/>
        <end position="177"/>
    </location>
</feature>
<dbReference type="Gene3D" id="3.60.120.10">
    <property type="entry name" value="Anthranilate synthase"/>
    <property type="match status" value="1"/>
</dbReference>
<evidence type="ECO:0000259" key="2">
    <source>
        <dbReference type="Pfam" id="PF00425"/>
    </source>
</evidence>
<name>A0ABY5DG00_9ACTN</name>
<evidence type="ECO:0000256" key="1">
    <source>
        <dbReference type="SAM" id="MobiDB-lite"/>
    </source>
</evidence>